<reference evidence="1" key="1">
    <citation type="submission" date="2018-05" db="EMBL/GenBank/DDBJ databases">
        <authorList>
            <person name="Lanie J.A."/>
            <person name="Ng W.-L."/>
            <person name="Kazmierczak K.M."/>
            <person name="Andrzejewski T.M."/>
            <person name="Davidsen T.M."/>
            <person name="Wayne K.J."/>
            <person name="Tettelin H."/>
            <person name="Glass J.I."/>
            <person name="Rusch D."/>
            <person name="Podicherti R."/>
            <person name="Tsui H.-C.T."/>
            <person name="Winkler M.E."/>
        </authorList>
    </citation>
    <scope>NUCLEOTIDE SEQUENCE</scope>
</reference>
<evidence type="ECO:0000313" key="1">
    <source>
        <dbReference type="EMBL" id="SVB19389.1"/>
    </source>
</evidence>
<name>A0A382C0M9_9ZZZZ</name>
<gene>
    <name evidence="1" type="ORF">METZ01_LOCUS172243</name>
</gene>
<accession>A0A382C0M9</accession>
<sequence length="110" mass="12435">MPLVAEELTTEWLQVIMTPHLHGAKLKDFDAEIIGVGEGFMGQLARVNLHYIEDNDSAPHSLIAKFAATRQDTRDMAADQNLYQREIGFYREIGSRCGVPIADCYFSKYL</sequence>
<proteinExistence type="predicted"/>
<dbReference type="Pfam" id="PF02958">
    <property type="entry name" value="EcKL"/>
    <property type="match status" value="1"/>
</dbReference>
<dbReference type="AlphaFoldDB" id="A0A382C0M9"/>
<dbReference type="InterPro" id="IPR011009">
    <property type="entry name" value="Kinase-like_dom_sf"/>
</dbReference>
<organism evidence="1">
    <name type="scientific">marine metagenome</name>
    <dbReference type="NCBI Taxonomy" id="408172"/>
    <lineage>
        <taxon>unclassified sequences</taxon>
        <taxon>metagenomes</taxon>
        <taxon>ecological metagenomes</taxon>
    </lineage>
</organism>
<feature type="non-terminal residue" evidence="1">
    <location>
        <position position="110"/>
    </location>
</feature>
<dbReference type="InterPro" id="IPR004119">
    <property type="entry name" value="EcKL"/>
</dbReference>
<dbReference type="EMBL" id="UINC01032171">
    <property type="protein sequence ID" value="SVB19389.1"/>
    <property type="molecule type" value="Genomic_DNA"/>
</dbReference>
<dbReference type="SUPFAM" id="SSF56112">
    <property type="entry name" value="Protein kinase-like (PK-like)"/>
    <property type="match status" value="1"/>
</dbReference>
<protein>
    <submittedName>
        <fullName evidence="1">Uncharacterized protein</fullName>
    </submittedName>
</protein>